<dbReference type="RefSeq" id="WP_137331887.1">
    <property type="nucleotide sequence ID" value="NZ_CP040077.1"/>
</dbReference>
<dbReference type="Gene3D" id="3.30.9.10">
    <property type="entry name" value="D-Amino Acid Oxidase, subunit A, domain 2"/>
    <property type="match status" value="1"/>
</dbReference>
<evidence type="ECO:0000256" key="1">
    <source>
        <dbReference type="ARBA" id="ARBA00023002"/>
    </source>
</evidence>
<sequence length="395" mass="42060">MNTYDVVVIGAGVIGSSVAFQLSKLGAKNVLVLDRATIGAGTTSQSSGILRTHYSVKENVELARKSWSVFNDFAAYLGDDEASCGLVKSGYMIVAADGDKLEPLRASLDQQKQQGIPLELLDARQAKELLPIARFDDAALIGYEPEAGFADAYLTATSFARAARRGGVTIRENVTVHRLLLENNKVVGVSTSVGDFSTSNVISTQNIWTPELAGWTGRSLPIVPERHAVLALECEGAPYTFKMPVFKDLASEGMLYYRCYGGNQMLVSEGVVGEKLNAADTEQGDIPMDYIVDVGAQVAERFPAYEAAGIASSWTGVYDVTPDWNPVLGPLPGIEGLTVGYGFSGHGFKLSPTVGRVLAQSALGLPTDVSLKPYSIERFATGDLLTGKYGLGAVS</sequence>
<feature type="domain" description="FAD dependent oxidoreductase" evidence="2">
    <location>
        <begin position="5"/>
        <end position="360"/>
    </location>
</feature>
<dbReference type="InterPro" id="IPR006076">
    <property type="entry name" value="FAD-dep_OxRdtase"/>
</dbReference>
<accession>A0A4P8ILD0</accession>
<protein>
    <submittedName>
        <fullName evidence="3">FAD-binding oxidoreductase</fullName>
    </submittedName>
</protein>
<dbReference type="GO" id="GO:0016491">
    <property type="term" value="F:oxidoreductase activity"/>
    <property type="evidence" value="ECO:0007669"/>
    <property type="project" value="UniProtKB-KW"/>
</dbReference>
<evidence type="ECO:0000313" key="4">
    <source>
        <dbReference type="Proteomes" id="UP000298656"/>
    </source>
</evidence>
<name>A0A4P8ILD0_9BURK</name>
<keyword evidence="1" id="KW-0560">Oxidoreductase</keyword>
<dbReference type="PANTHER" id="PTHR13847">
    <property type="entry name" value="SARCOSINE DEHYDROGENASE-RELATED"/>
    <property type="match status" value="1"/>
</dbReference>
<evidence type="ECO:0000313" key="3">
    <source>
        <dbReference type="EMBL" id="QCP49056.1"/>
    </source>
</evidence>
<dbReference type="OrthoDB" id="8713780at2"/>
<dbReference type="KEGG" id="tvl:FAZ95_07580"/>
<dbReference type="PANTHER" id="PTHR13847:SF287">
    <property type="entry name" value="FAD-DEPENDENT OXIDOREDUCTASE DOMAIN-CONTAINING PROTEIN 1"/>
    <property type="match status" value="1"/>
</dbReference>
<dbReference type="InterPro" id="IPR036188">
    <property type="entry name" value="FAD/NAD-bd_sf"/>
</dbReference>
<dbReference type="Pfam" id="PF01266">
    <property type="entry name" value="DAO"/>
    <property type="match status" value="1"/>
</dbReference>
<dbReference type="EMBL" id="CP040077">
    <property type="protein sequence ID" value="QCP49056.1"/>
    <property type="molecule type" value="Genomic_DNA"/>
</dbReference>
<dbReference type="SUPFAM" id="SSF51905">
    <property type="entry name" value="FAD/NAD(P)-binding domain"/>
    <property type="match status" value="1"/>
</dbReference>
<proteinExistence type="predicted"/>
<dbReference type="Gene3D" id="3.50.50.60">
    <property type="entry name" value="FAD/NAD(P)-binding domain"/>
    <property type="match status" value="1"/>
</dbReference>
<reference evidence="3 4" key="1">
    <citation type="submission" date="2019-05" db="EMBL/GenBank/DDBJ databases">
        <title>Burkholderia sp. DHOD12, isolated from subtropical forest soil.</title>
        <authorList>
            <person name="Gao Z.-H."/>
            <person name="Qiu L.-H."/>
        </authorList>
    </citation>
    <scope>NUCLEOTIDE SEQUENCE [LARGE SCALE GENOMIC DNA]</scope>
    <source>
        <strain evidence="3 4">DHOD12</strain>
    </source>
</reference>
<dbReference type="AlphaFoldDB" id="A0A4P8ILD0"/>
<dbReference type="GO" id="GO:0005737">
    <property type="term" value="C:cytoplasm"/>
    <property type="evidence" value="ECO:0007669"/>
    <property type="project" value="TreeGrafter"/>
</dbReference>
<evidence type="ECO:0000259" key="2">
    <source>
        <dbReference type="Pfam" id="PF01266"/>
    </source>
</evidence>
<gene>
    <name evidence="3" type="ORF">FAZ95_07580</name>
</gene>
<organism evidence="3 4">
    <name type="scientific">Trinickia violacea</name>
    <dbReference type="NCBI Taxonomy" id="2571746"/>
    <lineage>
        <taxon>Bacteria</taxon>
        <taxon>Pseudomonadati</taxon>
        <taxon>Pseudomonadota</taxon>
        <taxon>Betaproteobacteria</taxon>
        <taxon>Burkholderiales</taxon>
        <taxon>Burkholderiaceae</taxon>
        <taxon>Trinickia</taxon>
    </lineage>
</organism>
<dbReference type="Proteomes" id="UP000298656">
    <property type="component" value="Chromosome 1"/>
</dbReference>
<keyword evidence="4" id="KW-1185">Reference proteome</keyword>